<protein>
    <recommendedName>
        <fullName evidence="3">START domain-containing protein</fullName>
    </recommendedName>
</protein>
<dbReference type="InterPro" id="IPR001611">
    <property type="entry name" value="Leu-rich_rpt"/>
</dbReference>
<dbReference type="PROSITE" id="PS50848">
    <property type="entry name" value="START"/>
    <property type="match status" value="1"/>
</dbReference>
<dbReference type="InterPro" id="IPR002913">
    <property type="entry name" value="START_lipid-bd_dom"/>
</dbReference>
<evidence type="ECO:0000259" key="3">
    <source>
        <dbReference type="PROSITE" id="PS50848"/>
    </source>
</evidence>
<feature type="domain" description="START" evidence="3">
    <location>
        <begin position="1"/>
        <end position="192"/>
    </location>
</feature>
<dbReference type="PANTHER" id="PTHR24366:SF96">
    <property type="entry name" value="LEUCINE RICH REPEAT CONTAINING 53"/>
    <property type="match status" value="1"/>
</dbReference>
<dbReference type="Gene3D" id="3.80.10.10">
    <property type="entry name" value="Ribonuclease Inhibitor"/>
    <property type="match status" value="3"/>
</dbReference>
<dbReference type="InterPro" id="IPR003591">
    <property type="entry name" value="Leu-rich_rpt_typical-subtyp"/>
</dbReference>
<evidence type="ECO:0000256" key="2">
    <source>
        <dbReference type="ARBA" id="ARBA00022737"/>
    </source>
</evidence>
<dbReference type="SMART" id="SM00369">
    <property type="entry name" value="LRR_TYP"/>
    <property type="match status" value="8"/>
</dbReference>
<evidence type="ECO:0000313" key="5">
    <source>
        <dbReference type="Proteomes" id="UP001165060"/>
    </source>
</evidence>
<dbReference type="InterPro" id="IPR032675">
    <property type="entry name" value="LRR_dom_sf"/>
</dbReference>
<evidence type="ECO:0000313" key="4">
    <source>
        <dbReference type="EMBL" id="GMI54287.1"/>
    </source>
</evidence>
<dbReference type="SMART" id="SM01411">
    <property type="entry name" value="Ephrin_rec_like"/>
    <property type="match status" value="1"/>
</dbReference>
<keyword evidence="5" id="KW-1185">Reference proteome</keyword>
<reference evidence="4 5" key="1">
    <citation type="journal article" date="2023" name="Commun. Biol.">
        <title>Genome analysis of Parmales, the sister group of diatoms, reveals the evolutionary specialization of diatoms from phago-mixotrophs to photoautotrophs.</title>
        <authorList>
            <person name="Ban H."/>
            <person name="Sato S."/>
            <person name="Yoshikawa S."/>
            <person name="Yamada K."/>
            <person name="Nakamura Y."/>
            <person name="Ichinomiya M."/>
            <person name="Sato N."/>
            <person name="Blanc-Mathieu R."/>
            <person name="Endo H."/>
            <person name="Kuwata A."/>
            <person name="Ogata H."/>
        </authorList>
    </citation>
    <scope>NUCLEOTIDE SEQUENCE [LARGE SCALE GENOMIC DNA]</scope>
</reference>
<organism evidence="4 5">
    <name type="scientific">Tetraparma gracilis</name>
    <dbReference type="NCBI Taxonomy" id="2962635"/>
    <lineage>
        <taxon>Eukaryota</taxon>
        <taxon>Sar</taxon>
        <taxon>Stramenopiles</taxon>
        <taxon>Ochrophyta</taxon>
        <taxon>Bolidophyceae</taxon>
        <taxon>Parmales</taxon>
        <taxon>Triparmaceae</taxon>
        <taxon>Tetraparma</taxon>
    </lineage>
</organism>
<dbReference type="Pfam" id="PF13855">
    <property type="entry name" value="LRR_8"/>
    <property type="match status" value="1"/>
</dbReference>
<feature type="non-terminal residue" evidence="4">
    <location>
        <position position="1"/>
    </location>
</feature>
<evidence type="ECO:0000256" key="1">
    <source>
        <dbReference type="ARBA" id="ARBA00022614"/>
    </source>
</evidence>
<dbReference type="SUPFAM" id="SSF52047">
    <property type="entry name" value="RNI-like"/>
    <property type="match status" value="1"/>
</dbReference>
<dbReference type="EMBL" id="BRYB01006284">
    <property type="protein sequence ID" value="GMI54287.1"/>
    <property type="molecule type" value="Genomic_DNA"/>
</dbReference>
<gene>
    <name evidence="4" type="ORF">TeGR_g13767</name>
</gene>
<dbReference type="SUPFAM" id="SSF55961">
    <property type="entry name" value="Bet v1-like"/>
    <property type="match status" value="1"/>
</dbReference>
<proteinExistence type="predicted"/>
<keyword evidence="2" id="KW-0677">Repeat</keyword>
<keyword evidence="1" id="KW-0433">Leucine-rich repeat</keyword>
<accession>A0ABQ6NCX5</accession>
<name>A0ABQ6NCX5_9STRA</name>
<comment type="caution">
    <text evidence="4">The sequence shown here is derived from an EMBL/GenBank/DDBJ whole genome shotgun (WGS) entry which is preliminary data.</text>
</comment>
<dbReference type="InterPro" id="IPR023393">
    <property type="entry name" value="START-like_dom_sf"/>
</dbReference>
<dbReference type="Gene3D" id="3.30.530.20">
    <property type="match status" value="1"/>
</dbReference>
<dbReference type="Proteomes" id="UP001165060">
    <property type="component" value="Unassembled WGS sequence"/>
</dbReference>
<dbReference type="PANTHER" id="PTHR24366">
    <property type="entry name" value="IG(IMMUNOGLOBULIN) AND LRR(LEUCINE RICH REPEAT) DOMAINS"/>
    <property type="match status" value="1"/>
</dbReference>
<dbReference type="Pfam" id="PF01852">
    <property type="entry name" value="START"/>
    <property type="match status" value="1"/>
</dbReference>
<sequence length="1060" mass="114917">GRTEVAVPPGTEAMNPRMFTQRSDDMEAATMIMDFEIPGVSPGQGLWFTSGFSAEQEDSGTDKIVEVAAKDERVYYFKPKETAANKVFARRDFVSRQFWKTFNEEDGEETLVYVSLPVEHPEAPKDAGVVRADGYAGFVFRRDAGSTVTRATMLVCVDPRGSVPLNVVNFVTTGSLVKKLKSFQRFFVERKAKDGSDNNGVWPAGDEADYAFTSELGGGERRASLGAVKLLTDRIERLQTKGVDGAEVVPGTSRCRFDISARTMNDVRVYFGNGFFGGGVCGFGVDRNPNRDTWKFDASGCGMEVFGGEWYDAFTDLEVLDLSDNELMELPLWLGQGKMLKLKELRARGNKVGAFVDGMLGEGNTTLVEVDLRDNEIAELPYELMDAESENTTLLFDGNPCAEEVDWSGLGVDRLPARMVGEGYENGDFHNSLKVLKMGRNRFDERVVGELVAANFTNIEELDVSWNALGGVEKEEVRGLKKLRRLDVSGNSEVSVEHLIAAPVDLEMLNASFCGVDHITAEDAIKLQDHNMLLHGNDVVEIHWAYDYGLKVIPTWLRTLEKVTYANLQYCDIKEIKGGAFPASLERLDINNQVSGLRLYPDSFEGLVNLRLLGAWGVGSLTHLTASGNRLTTLEAGLFDHTRHIQVVYLRDNQIESLPPGMFRGVGAAELHLSTNALTSLPADVFEGMGSLWNLRLGDNKIEELPPGVFQGLGSLAELHLGVNELTTLPAGVFDGLAALNYISLDDNPFEELPPNLFSGLCRLDRLYLDGTISPEVFADSTFGGKTLCGALRGEFHGGVSNAIETLEACEEQADDDACSYCGAPQTSCIAIVCGAGEQPTVDNACEVCPAGTHNEKANNVWECPMCAAGKFREVVGLVSSEDCAECEEGKASSEGSAACGVTVTGCVWSIFIGNFGVEDYINLSEVQAFDASGALIQPFGAQMYSMWSMQLLAADCVDGNLEYQHGGGCTSLGRGPLEYLRVDYAGDVVALRSIVVTNRNDGCGELCNQWIVGSVVHVGPGQPTALANAAAAALWTATFETSQTAYTFETPALSCPAQG</sequence>